<protein>
    <submittedName>
        <fullName evidence="2">Heterokaryon incompatibility protein-domain-containing protein</fullName>
    </submittedName>
</protein>
<dbReference type="AlphaFoldDB" id="A0A6A5ZTR1"/>
<dbReference type="PANTHER" id="PTHR33112:SF10">
    <property type="entry name" value="TOL"/>
    <property type="match status" value="1"/>
</dbReference>
<dbReference type="Proteomes" id="UP000799770">
    <property type="component" value="Unassembled WGS sequence"/>
</dbReference>
<dbReference type="PANTHER" id="PTHR33112">
    <property type="entry name" value="DOMAIN PROTEIN, PUTATIVE-RELATED"/>
    <property type="match status" value="1"/>
</dbReference>
<evidence type="ECO:0000313" key="2">
    <source>
        <dbReference type="EMBL" id="KAF2122646.1"/>
    </source>
</evidence>
<evidence type="ECO:0000259" key="1">
    <source>
        <dbReference type="Pfam" id="PF06985"/>
    </source>
</evidence>
<keyword evidence="3" id="KW-1185">Reference proteome</keyword>
<reference evidence="2" key="1">
    <citation type="journal article" date="2020" name="Stud. Mycol.">
        <title>101 Dothideomycetes genomes: a test case for predicting lifestyles and emergence of pathogens.</title>
        <authorList>
            <person name="Haridas S."/>
            <person name="Albert R."/>
            <person name="Binder M."/>
            <person name="Bloem J."/>
            <person name="Labutti K."/>
            <person name="Salamov A."/>
            <person name="Andreopoulos B."/>
            <person name="Baker S."/>
            <person name="Barry K."/>
            <person name="Bills G."/>
            <person name="Bluhm B."/>
            <person name="Cannon C."/>
            <person name="Castanera R."/>
            <person name="Culley D."/>
            <person name="Daum C."/>
            <person name="Ezra D."/>
            <person name="Gonzalez J."/>
            <person name="Henrissat B."/>
            <person name="Kuo A."/>
            <person name="Liang C."/>
            <person name="Lipzen A."/>
            <person name="Lutzoni F."/>
            <person name="Magnuson J."/>
            <person name="Mondo S."/>
            <person name="Nolan M."/>
            <person name="Ohm R."/>
            <person name="Pangilinan J."/>
            <person name="Park H.-J."/>
            <person name="Ramirez L."/>
            <person name="Alfaro M."/>
            <person name="Sun H."/>
            <person name="Tritt A."/>
            <person name="Yoshinaga Y."/>
            <person name="Zwiers L.-H."/>
            <person name="Turgeon B."/>
            <person name="Goodwin S."/>
            <person name="Spatafora J."/>
            <person name="Crous P."/>
            <person name="Grigoriev I."/>
        </authorList>
    </citation>
    <scope>NUCLEOTIDE SEQUENCE</scope>
    <source>
        <strain evidence="2">CBS 627.86</strain>
    </source>
</reference>
<feature type="non-terminal residue" evidence="2">
    <location>
        <position position="150"/>
    </location>
</feature>
<feature type="domain" description="Heterokaryon incompatibility" evidence="1">
    <location>
        <begin position="61"/>
        <end position="149"/>
    </location>
</feature>
<dbReference type="EMBL" id="ML977310">
    <property type="protein sequence ID" value="KAF2122646.1"/>
    <property type="molecule type" value="Genomic_DNA"/>
</dbReference>
<evidence type="ECO:0000313" key="3">
    <source>
        <dbReference type="Proteomes" id="UP000799770"/>
    </source>
</evidence>
<accession>A0A6A5ZTR1</accession>
<dbReference type="OrthoDB" id="5347061at2759"/>
<proteinExistence type="predicted"/>
<dbReference type="InterPro" id="IPR010730">
    <property type="entry name" value="HET"/>
</dbReference>
<dbReference type="Pfam" id="PF06985">
    <property type="entry name" value="HET"/>
    <property type="match status" value="1"/>
</dbReference>
<organism evidence="2 3">
    <name type="scientific">Lophiotrema nucula</name>
    <dbReference type="NCBI Taxonomy" id="690887"/>
    <lineage>
        <taxon>Eukaryota</taxon>
        <taxon>Fungi</taxon>
        <taxon>Dikarya</taxon>
        <taxon>Ascomycota</taxon>
        <taxon>Pezizomycotina</taxon>
        <taxon>Dothideomycetes</taxon>
        <taxon>Pleosporomycetidae</taxon>
        <taxon>Pleosporales</taxon>
        <taxon>Lophiotremataceae</taxon>
        <taxon>Lophiotrema</taxon>
    </lineage>
</organism>
<name>A0A6A5ZTR1_9PLEO</name>
<gene>
    <name evidence="2" type="ORF">BDV96DRAFT_481939</name>
</gene>
<sequence length="150" mass="17286">MRNWYRKCRTHHNKCRGTTSRGQIAVDELHSLPLRVIDVGPRESTNDPRLVDTTGFSKGHWVALSHCWGDLEFHPLKTTRANVNEHMRSIPFSTLPKTFVDAIVVTRALSLRYLWIDSLCIIQDDEEDWRTQSREMGVIYEHAVLTVAAS</sequence>